<dbReference type="Proteomes" id="UP000775213">
    <property type="component" value="Unassembled WGS sequence"/>
</dbReference>
<dbReference type="EMBL" id="JAGFBR010000001">
    <property type="protein sequence ID" value="KAH0470835.1"/>
    <property type="molecule type" value="Genomic_DNA"/>
</dbReference>
<organism evidence="1 2">
    <name type="scientific">Dendrobium chrysotoxum</name>
    <name type="common">Orchid</name>
    <dbReference type="NCBI Taxonomy" id="161865"/>
    <lineage>
        <taxon>Eukaryota</taxon>
        <taxon>Viridiplantae</taxon>
        <taxon>Streptophyta</taxon>
        <taxon>Embryophyta</taxon>
        <taxon>Tracheophyta</taxon>
        <taxon>Spermatophyta</taxon>
        <taxon>Magnoliopsida</taxon>
        <taxon>Liliopsida</taxon>
        <taxon>Asparagales</taxon>
        <taxon>Orchidaceae</taxon>
        <taxon>Epidendroideae</taxon>
        <taxon>Malaxideae</taxon>
        <taxon>Dendrobiinae</taxon>
        <taxon>Dendrobium</taxon>
    </lineage>
</organism>
<keyword evidence="2" id="KW-1185">Reference proteome</keyword>
<dbReference type="AlphaFoldDB" id="A0AAV7H9C9"/>
<evidence type="ECO:0000313" key="2">
    <source>
        <dbReference type="Proteomes" id="UP000775213"/>
    </source>
</evidence>
<gene>
    <name evidence="1" type="ORF">IEQ34_000558</name>
</gene>
<evidence type="ECO:0000313" key="1">
    <source>
        <dbReference type="EMBL" id="KAH0470835.1"/>
    </source>
</evidence>
<name>A0AAV7H9C9_DENCH</name>
<sequence length="64" mass="6875">MTTESLAVMAKISAQETTPGQTFSTAVLILSMTSKPLAEFLFGTAFFSPVKFDVSSRNKEASQP</sequence>
<proteinExistence type="predicted"/>
<accession>A0AAV7H9C9</accession>
<protein>
    <submittedName>
        <fullName evidence="1">Uncharacterized protein</fullName>
    </submittedName>
</protein>
<comment type="caution">
    <text evidence="1">The sequence shown here is derived from an EMBL/GenBank/DDBJ whole genome shotgun (WGS) entry which is preliminary data.</text>
</comment>
<reference evidence="1 2" key="1">
    <citation type="journal article" date="2021" name="Hortic Res">
        <title>Chromosome-scale assembly of the Dendrobium chrysotoxum genome enhances the understanding of orchid evolution.</title>
        <authorList>
            <person name="Zhang Y."/>
            <person name="Zhang G.Q."/>
            <person name="Zhang D."/>
            <person name="Liu X.D."/>
            <person name="Xu X.Y."/>
            <person name="Sun W.H."/>
            <person name="Yu X."/>
            <person name="Zhu X."/>
            <person name="Wang Z.W."/>
            <person name="Zhao X."/>
            <person name="Zhong W.Y."/>
            <person name="Chen H."/>
            <person name="Yin W.L."/>
            <person name="Huang T."/>
            <person name="Niu S.C."/>
            <person name="Liu Z.J."/>
        </authorList>
    </citation>
    <scope>NUCLEOTIDE SEQUENCE [LARGE SCALE GENOMIC DNA]</scope>
    <source>
        <strain evidence="1">Lindl</strain>
    </source>
</reference>